<comment type="function">
    <text evidence="7">Hydrolyzes ribosome-free peptidyl-tRNAs (with 1 or more amino acids incorporated), which drop off the ribosome during protein synthesis, or as a result of ribosome stalling.</text>
</comment>
<comment type="subunit">
    <text evidence="7">Monomer.</text>
</comment>
<dbReference type="GO" id="GO:0004045">
    <property type="term" value="F:peptidyl-tRNA hydrolase activity"/>
    <property type="evidence" value="ECO:0007669"/>
    <property type="project" value="UniProtKB-UniRule"/>
</dbReference>
<comment type="caution">
    <text evidence="10">The sequence shown here is derived from an EMBL/GenBank/DDBJ whole genome shotgun (WGS) entry which is preliminary data.</text>
</comment>
<comment type="catalytic activity">
    <reaction evidence="7 8">
        <text>an N-acyl-L-alpha-aminoacyl-tRNA + H2O = an N-acyl-L-amino acid + a tRNA + H(+)</text>
        <dbReference type="Rhea" id="RHEA:54448"/>
        <dbReference type="Rhea" id="RHEA-COMP:10123"/>
        <dbReference type="Rhea" id="RHEA-COMP:13883"/>
        <dbReference type="ChEBI" id="CHEBI:15377"/>
        <dbReference type="ChEBI" id="CHEBI:15378"/>
        <dbReference type="ChEBI" id="CHEBI:59874"/>
        <dbReference type="ChEBI" id="CHEBI:78442"/>
        <dbReference type="ChEBI" id="CHEBI:138191"/>
        <dbReference type="EC" id="3.1.1.29"/>
    </reaction>
</comment>
<evidence type="ECO:0000256" key="9">
    <source>
        <dbReference type="RuleBase" id="RU004320"/>
    </source>
</evidence>
<accession>A0A3M0BSR4</accession>
<dbReference type="OrthoDB" id="9800507at2"/>
<evidence type="ECO:0000256" key="4">
    <source>
        <dbReference type="ARBA" id="ARBA00022884"/>
    </source>
</evidence>
<feature type="site" description="Discriminates between blocked and unblocked aminoacyl-tRNA" evidence="7">
    <location>
        <position position="10"/>
    </location>
</feature>
<dbReference type="CDD" id="cd00462">
    <property type="entry name" value="PTH"/>
    <property type="match status" value="1"/>
</dbReference>
<comment type="caution">
    <text evidence="7">Lacks conserved residue(s) required for the propagation of feature annotation.</text>
</comment>
<dbReference type="PANTHER" id="PTHR17224:SF1">
    <property type="entry name" value="PEPTIDYL-TRNA HYDROLASE"/>
    <property type="match status" value="1"/>
</dbReference>
<evidence type="ECO:0000256" key="3">
    <source>
        <dbReference type="ARBA" id="ARBA00022801"/>
    </source>
</evidence>
<feature type="binding site" evidence="7">
    <location>
        <position position="15"/>
    </location>
    <ligand>
        <name>tRNA</name>
        <dbReference type="ChEBI" id="CHEBI:17843"/>
    </ligand>
</feature>
<dbReference type="NCBIfam" id="TIGR00447">
    <property type="entry name" value="pth"/>
    <property type="match status" value="1"/>
</dbReference>
<keyword evidence="3 7" id="KW-0378">Hydrolase</keyword>
<dbReference type="GO" id="GO:0072344">
    <property type="term" value="P:rescue of stalled ribosome"/>
    <property type="evidence" value="ECO:0007669"/>
    <property type="project" value="UniProtKB-UniRule"/>
</dbReference>
<dbReference type="InterPro" id="IPR018171">
    <property type="entry name" value="Pept_tRNA_hydro_CS"/>
</dbReference>
<sequence>MIKAIIGLGNPGKQYKNTRHNVGFMVVDIVAFLLKCPKKEKECCFSKIIECKEHDVLLVKPQTFMNNSGIAVKNLLEDYNLTPQEILVVYDDLDLPLGSIRLRKSGSSGGHRGVKSIIENIKTENFPRLKIGIGRPQHKSQVADYVLSPFNKDEKLLVEKVINEAGKCLLNVLKYGVDKSLDSCNKKLI</sequence>
<evidence type="ECO:0000256" key="1">
    <source>
        <dbReference type="ARBA" id="ARBA00013260"/>
    </source>
</evidence>
<dbReference type="GO" id="GO:0006515">
    <property type="term" value="P:protein quality control for misfolded or incompletely synthesized proteins"/>
    <property type="evidence" value="ECO:0007669"/>
    <property type="project" value="UniProtKB-UniRule"/>
</dbReference>
<dbReference type="PROSITE" id="PS01195">
    <property type="entry name" value="PEPT_TRNA_HYDROL_1"/>
    <property type="match status" value="1"/>
</dbReference>
<dbReference type="HAMAP" id="MF_00083">
    <property type="entry name" value="Pept_tRNA_hydro_bact"/>
    <property type="match status" value="1"/>
</dbReference>
<dbReference type="Gene3D" id="3.40.50.1470">
    <property type="entry name" value="Peptidyl-tRNA hydrolase"/>
    <property type="match status" value="1"/>
</dbReference>
<feature type="binding site" evidence="7">
    <location>
        <position position="66"/>
    </location>
    <ligand>
        <name>tRNA</name>
        <dbReference type="ChEBI" id="CHEBI:17843"/>
    </ligand>
</feature>
<proteinExistence type="inferred from homology"/>
<dbReference type="PANTHER" id="PTHR17224">
    <property type="entry name" value="PEPTIDYL-TRNA HYDROLASE"/>
    <property type="match status" value="1"/>
</dbReference>
<keyword evidence="7" id="KW-0963">Cytoplasm</keyword>
<dbReference type="Proteomes" id="UP000280842">
    <property type="component" value="Unassembled WGS sequence"/>
</dbReference>
<dbReference type="FunFam" id="3.40.50.1470:FF:000001">
    <property type="entry name" value="Peptidyl-tRNA hydrolase"/>
    <property type="match status" value="1"/>
</dbReference>
<keyword evidence="4 7" id="KW-0694">RNA-binding</keyword>
<organism evidence="10 11">
    <name type="scientific">Hydrogenothermus marinus</name>
    <dbReference type="NCBI Taxonomy" id="133270"/>
    <lineage>
        <taxon>Bacteria</taxon>
        <taxon>Pseudomonadati</taxon>
        <taxon>Aquificota</taxon>
        <taxon>Aquificia</taxon>
        <taxon>Aquificales</taxon>
        <taxon>Hydrogenothermaceae</taxon>
        <taxon>Hydrogenothermus</taxon>
    </lineage>
</organism>
<dbReference type="EC" id="3.1.1.29" evidence="1 7"/>
<feature type="active site" description="Proton acceptor" evidence="7">
    <location>
        <position position="20"/>
    </location>
</feature>
<keyword evidence="2 7" id="KW-0820">tRNA-binding</keyword>
<dbReference type="GO" id="GO:0005737">
    <property type="term" value="C:cytoplasm"/>
    <property type="evidence" value="ECO:0007669"/>
    <property type="project" value="UniProtKB-SubCell"/>
</dbReference>
<gene>
    <name evidence="7" type="primary">pth</name>
    <name evidence="10" type="ORF">CLV39_0171</name>
</gene>
<evidence type="ECO:0000313" key="11">
    <source>
        <dbReference type="Proteomes" id="UP000280842"/>
    </source>
</evidence>
<dbReference type="SUPFAM" id="SSF53178">
    <property type="entry name" value="Peptidyl-tRNA hydrolase-like"/>
    <property type="match status" value="1"/>
</dbReference>
<evidence type="ECO:0000256" key="5">
    <source>
        <dbReference type="ARBA" id="ARBA00038063"/>
    </source>
</evidence>
<feature type="binding site" evidence="7">
    <location>
        <position position="64"/>
    </location>
    <ligand>
        <name>tRNA</name>
        <dbReference type="ChEBI" id="CHEBI:17843"/>
    </ligand>
</feature>
<dbReference type="InterPro" id="IPR001328">
    <property type="entry name" value="Pept_tRNA_hydro"/>
</dbReference>
<dbReference type="GO" id="GO:0000049">
    <property type="term" value="F:tRNA binding"/>
    <property type="evidence" value="ECO:0007669"/>
    <property type="project" value="UniProtKB-UniRule"/>
</dbReference>
<feature type="site" description="Stabilizes the basic form of H active site to accept a proton" evidence="7">
    <location>
        <position position="91"/>
    </location>
</feature>
<dbReference type="AlphaFoldDB" id="A0A3M0BSR4"/>
<dbReference type="Pfam" id="PF01195">
    <property type="entry name" value="Pept_tRNA_hydro"/>
    <property type="match status" value="1"/>
</dbReference>
<evidence type="ECO:0000313" key="10">
    <source>
        <dbReference type="EMBL" id="RMA97555.1"/>
    </source>
</evidence>
<protein>
    <recommendedName>
        <fullName evidence="6 7">Peptidyl-tRNA hydrolase</fullName>
        <shortName evidence="7">Pth</shortName>
        <ecNumber evidence="1 7">3.1.1.29</ecNumber>
    </recommendedName>
</protein>
<comment type="similarity">
    <text evidence="5 7 9">Belongs to the PTH family.</text>
</comment>
<keyword evidence="11" id="KW-1185">Reference proteome</keyword>
<evidence type="ECO:0000256" key="6">
    <source>
        <dbReference type="ARBA" id="ARBA00050038"/>
    </source>
</evidence>
<comment type="function">
    <text evidence="7">Catalyzes the release of premature peptidyl moieties from peptidyl-tRNA molecules trapped in stalled 50S ribosomal subunits, and thus maintains levels of free tRNAs and 50S ribosomes.</text>
</comment>
<dbReference type="EMBL" id="REFO01000010">
    <property type="protein sequence ID" value="RMA97555.1"/>
    <property type="molecule type" value="Genomic_DNA"/>
</dbReference>
<reference evidence="10 11" key="1">
    <citation type="submission" date="2018-10" db="EMBL/GenBank/DDBJ databases">
        <title>Genomic Encyclopedia of Archaeal and Bacterial Type Strains, Phase II (KMG-II): from individual species to whole genera.</title>
        <authorList>
            <person name="Goeker M."/>
        </authorList>
    </citation>
    <scope>NUCLEOTIDE SEQUENCE [LARGE SCALE GENOMIC DNA]</scope>
    <source>
        <strain evidence="10 11">VM1</strain>
    </source>
</reference>
<evidence type="ECO:0000256" key="2">
    <source>
        <dbReference type="ARBA" id="ARBA00022555"/>
    </source>
</evidence>
<dbReference type="InterPro" id="IPR036416">
    <property type="entry name" value="Pept_tRNA_hydro_sf"/>
</dbReference>
<evidence type="ECO:0000256" key="8">
    <source>
        <dbReference type="RuleBase" id="RU000673"/>
    </source>
</evidence>
<dbReference type="RefSeq" id="WP_121922333.1">
    <property type="nucleotide sequence ID" value="NZ_REFO01000010.1"/>
</dbReference>
<name>A0A3M0BSR4_9AQUI</name>
<evidence type="ECO:0000256" key="7">
    <source>
        <dbReference type="HAMAP-Rule" id="MF_00083"/>
    </source>
</evidence>
<comment type="subcellular location">
    <subcellularLocation>
        <location evidence="7">Cytoplasm</location>
    </subcellularLocation>
</comment>